<dbReference type="Proteomes" id="UP000695000">
    <property type="component" value="Unplaced"/>
</dbReference>
<dbReference type="InterPro" id="IPR035595">
    <property type="entry name" value="UDP_glycos_trans_CS"/>
</dbReference>
<evidence type="ECO:0000313" key="7">
    <source>
        <dbReference type="RefSeq" id="XP_017786764.1"/>
    </source>
</evidence>
<protein>
    <recommendedName>
        <fullName evidence="5">UDP-glucuronosyltransferase</fullName>
        <ecNumber evidence="5">2.4.1.17</ecNumber>
    </recommendedName>
</protein>
<comment type="similarity">
    <text evidence="1 4">Belongs to the UDP-glycosyltransferase family.</text>
</comment>
<dbReference type="PANTHER" id="PTHR48043">
    <property type="entry name" value="EG:EG0003.4 PROTEIN-RELATED"/>
    <property type="match status" value="1"/>
</dbReference>
<feature type="signal peptide" evidence="5">
    <location>
        <begin position="1"/>
        <end position="18"/>
    </location>
</feature>
<evidence type="ECO:0000256" key="2">
    <source>
        <dbReference type="ARBA" id="ARBA00022676"/>
    </source>
</evidence>
<keyword evidence="5" id="KW-0812">Transmembrane</keyword>
<evidence type="ECO:0000313" key="6">
    <source>
        <dbReference type="Proteomes" id="UP000695000"/>
    </source>
</evidence>
<dbReference type="PROSITE" id="PS00375">
    <property type="entry name" value="UDPGT"/>
    <property type="match status" value="1"/>
</dbReference>
<dbReference type="EC" id="2.4.1.17" evidence="5"/>
<organism evidence="6 7">
    <name type="scientific">Nicrophorus vespilloides</name>
    <name type="common">Boreal carrion beetle</name>
    <dbReference type="NCBI Taxonomy" id="110193"/>
    <lineage>
        <taxon>Eukaryota</taxon>
        <taxon>Metazoa</taxon>
        <taxon>Ecdysozoa</taxon>
        <taxon>Arthropoda</taxon>
        <taxon>Hexapoda</taxon>
        <taxon>Insecta</taxon>
        <taxon>Pterygota</taxon>
        <taxon>Neoptera</taxon>
        <taxon>Endopterygota</taxon>
        <taxon>Coleoptera</taxon>
        <taxon>Polyphaga</taxon>
        <taxon>Staphyliniformia</taxon>
        <taxon>Silphidae</taxon>
        <taxon>Nicrophorinae</taxon>
        <taxon>Nicrophorus</taxon>
    </lineage>
</organism>
<dbReference type="SUPFAM" id="SSF53756">
    <property type="entry name" value="UDP-Glycosyltransferase/glycogen phosphorylase"/>
    <property type="match status" value="1"/>
</dbReference>
<keyword evidence="5" id="KW-0732">Signal</keyword>
<keyword evidence="6" id="KW-1185">Reference proteome</keyword>
<dbReference type="Gene3D" id="3.40.50.2000">
    <property type="entry name" value="Glycogen Phosphorylase B"/>
    <property type="match status" value="2"/>
</dbReference>
<dbReference type="RefSeq" id="XP_017786764.1">
    <property type="nucleotide sequence ID" value="XM_017931275.1"/>
</dbReference>
<comment type="catalytic activity">
    <reaction evidence="5">
        <text>glucuronate acceptor + UDP-alpha-D-glucuronate = acceptor beta-D-glucuronoside + UDP + H(+)</text>
        <dbReference type="Rhea" id="RHEA:21032"/>
        <dbReference type="ChEBI" id="CHEBI:15378"/>
        <dbReference type="ChEBI" id="CHEBI:58052"/>
        <dbReference type="ChEBI" id="CHEBI:58223"/>
        <dbReference type="ChEBI" id="CHEBI:132367"/>
        <dbReference type="ChEBI" id="CHEBI:132368"/>
        <dbReference type="EC" id="2.4.1.17"/>
    </reaction>
</comment>
<sequence>MLLIINLCFLLLVNNGESARILGFFPTPSISHQSVFQPVWKELSLRGHELVVVTTDPLKDKSLTNLTEIDLHDLSYGIWKKHNIGSLGSTSEKKISGIKAFIELYTDVLDAQFGSPEVQALIHDKNQKFDLILAEFLWPTSYALKEVWNVPLVGIASIPFGLGHHDIFGNPSHPITHPDVHLPFSGDLSFWERVQSVLFSFSFRIYDKSLEKIFNKQVSTFFPEVKKDIRVLERQASLAFVSVNPGIYVPRPNVPNVIEISGMHIKPPKPLPKDLKQYLDNSMRGVIYLSFGSNVKSNLLPKDKLQMIMDALSELPYDVLWKFEADLPNKPKNVQIRNWLPQQDILRHPNVKLFIMQGGLQSIEEAIYSKVPLVVVPFFADQPGNARKVEDIGIGRRLDFLDLTKQKLIETVHKVMDDPSCKEKITNLANVALDKPMSALDTVVWWTEYVIRHKGAYHLRSPAIHMPYYKYFMLDVFGFLAVCGFTIIYVFMKLTKMLLTCRFVL</sequence>
<evidence type="ECO:0000256" key="1">
    <source>
        <dbReference type="ARBA" id="ARBA00009995"/>
    </source>
</evidence>
<keyword evidence="5" id="KW-0472">Membrane</keyword>
<dbReference type="GeneID" id="108569644"/>
<name>A0ABM1NIW4_NICVS</name>
<comment type="subcellular location">
    <subcellularLocation>
        <location evidence="5">Membrane</location>
        <topology evidence="5">Single-pass membrane protein</topology>
    </subcellularLocation>
</comment>
<feature type="transmembrane region" description="Helical" evidence="5">
    <location>
        <begin position="468"/>
        <end position="492"/>
    </location>
</feature>
<dbReference type="PANTHER" id="PTHR48043:SF159">
    <property type="entry name" value="EG:EG0003.4 PROTEIN-RELATED"/>
    <property type="match status" value="1"/>
</dbReference>
<proteinExistence type="inferred from homology"/>
<evidence type="ECO:0000256" key="4">
    <source>
        <dbReference type="RuleBase" id="RU003718"/>
    </source>
</evidence>
<feature type="chain" id="PRO_5044982172" description="UDP-glucuronosyltransferase" evidence="5">
    <location>
        <begin position="19"/>
        <end position="505"/>
    </location>
</feature>
<keyword evidence="2 4" id="KW-0328">Glycosyltransferase</keyword>
<gene>
    <name evidence="7" type="primary">LOC108569644</name>
</gene>
<keyword evidence="5" id="KW-1133">Transmembrane helix</keyword>
<accession>A0ABM1NIW4</accession>
<reference evidence="7" key="1">
    <citation type="submission" date="2025-08" db="UniProtKB">
        <authorList>
            <consortium name="RefSeq"/>
        </authorList>
    </citation>
    <scope>IDENTIFICATION</scope>
    <source>
        <tissue evidence="7">Whole Larva</tissue>
    </source>
</reference>
<evidence type="ECO:0000256" key="5">
    <source>
        <dbReference type="RuleBase" id="RU362059"/>
    </source>
</evidence>
<dbReference type="CDD" id="cd03784">
    <property type="entry name" value="GT1_Gtf-like"/>
    <property type="match status" value="1"/>
</dbReference>
<dbReference type="InterPro" id="IPR050271">
    <property type="entry name" value="UDP-glycosyltransferase"/>
</dbReference>
<evidence type="ECO:0000256" key="3">
    <source>
        <dbReference type="ARBA" id="ARBA00022679"/>
    </source>
</evidence>
<keyword evidence="3 4" id="KW-0808">Transferase</keyword>
<dbReference type="InterPro" id="IPR002213">
    <property type="entry name" value="UDP_glucos_trans"/>
</dbReference>
<dbReference type="Pfam" id="PF00201">
    <property type="entry name" value="UDPGT"/>
    <property type="match status" value="1"/>
</dbReference>